<dbReference type="Proteomes" id="UP000829398">
    <property type="component" value="Chromosome 7"/>
</dbReference>
<protein>
    <submittedName>
        <fullName evidence="1">Reverse transcriptase domain-containing protein</fullName>
    </submittedName>
</protein>
<gene>
    <name evidence="1" type="ORF">KPL71_020407</name>
</gene>
<accession>A0ACB8J7R2</accession>
<dbReference type="EMBL" id="CM039176">
    <property type="protein sequence ID" value="KAH9713648.1"/>
    <property type="molecule type" value="Genomic_DNA"/>
</dbReference>
<evidence type="ECO:0000313" key="1">
    <source>
        <dbReference type="EMBL" id="KAH9713648.1"/>
    </source>
</evidence>
<name>A0ACB8J7R2_CITSI</name>
<proteinExistence type="predicted"/>
<evidence type="ECO:0000313" key="2">
    <source>
        <dbReference type="Proteomes" id="UP000829398"/>
    </source>
</evidence>
<keyword evidence="1" id="KW-0808">Transferase</keyword>
<keyword evidence="2" id="KW-1185">Reference proteome</keyword>
<keyword evidence="1" id="KW-0695">RNA-directed DNA polymerase</keyword>
<organism evidence="1 2">
    <name type="scientific">Citrus sinensis</name>
    <name type="common">Sweet orange</name>
    <name type="synonym">Citrus aurantium var. sinensis</name>
    <dbReference type="NCBI Taxonomy" id="2711"/>
    <lineage>
        <taxon>Eukaryota</taxon>
        <taxon>Viridiplantae</taxon>
        <taxon>Streptophyta</taxon>
        <taxon>Embryophyta</taxon>
        <taxon>Tracheophyta</taxon>
        <taxon>Spermatophyta</taxon>
        <taxon>Magnoliopsida</taxon>
        <taxon>eudicotyledons</taxon>
        <taxon>Gunneridae</taxon>
        <taxon>Pentapetalae</taxon>
        <taxon>rosids</taxon>
        <taxon>malvids</taxon>
        <taxon>Sapindales</taxon>
        <taxon>Rutaceae</taxon>
        <taxon>Aurantioideae</taxon>
        <taxon>Citrus</taxon>
    </lineage>
</organism>
<reference evidence="2" key="1">
    <citation type="journal article" date="2023" name="Hortic. Res.">
        <title>A chromosome-level phased genome enabling allele-level studies in sweet orange: a case study on citrus Huanglongbing tolerance.</title>
        <authorList>
            <person name="Wu B."/>
            <person name="Yu Q."/>
            <person name="Deng Z."/>
            <person name="Duan Y."/>
            <person name="Luo F."/>
            <person name="Gmitter F. Jr."/>
        </authorList>
    </citation>
    <scope>NUCLEOTIDE SEQUENCE [LARGE SCALE GENOMIC DNA]</scope>
    <source>
        <strain evidence="2">cv. Valencia</strain>
    </source>
</reference>
<comment type="caution">
    <text evidence="1">The sequence shown here is derived from an EMBL/GenBank/DDBJ whole genome shotgun (WGS) entry which is preliminary data.</text>
</comment>
<sequence>MAFHLYDKRILRKIGQLVGNVIKIDYHTALRERGKFARIAVRISLSQPLLSRFNIDGKIQKVEYEGLPIICYQCEKYGHHSIVCQSKQTMNEANNGYSENIIPTNTAGEKDGAVNMNTEKSEKFGPWMIVTRKGKPKFVMEKENTTAAERNQRSNIPVPTRFDALAEDLNTNNTVEIAATTLTLEPLQQQPKSITDHFHNRKNLPLKNLSTLKPQNQLSKGKQVTKPQHSVLKQKSTTASISMHANIRPTKTRNLPSISNVPIPNPSSILPSLPREPNSTLTFTTLDPQNHTAITFSRKTNETVGIPPGFPRKPTSATSDQQPHSIRSNEPSEAKDEGDKKAMEDYAGDPQFTFGTNADATMSDDDNSFVNETPEVCGEAELELLLFWNVQGAGSPSFRRIFATLVKSYNPTIVVILEPRISGKKADDFIRKSGFDRSHRVEATGFSGGIWLLWRNFFDVEIAFNHSQFIHLKISVQNVIQSWVTAVYASPKSAGRHALWYHLSNIAESMHDPWIMGGDFNSILYAAEKHGGSALSTGICPNFNSWFHANNIVDLQFSGPRYTWTRGNLSKRLDRAMSNQEWILKFDNYSVTHLPRVESDHRPILVRFERQSGCLGSAKPFRFLAAWMTDHRFGDFMRDSWHKHLPYSQAASTFTSKVVNWNREIFGNIFKRKKQLLARIGGVQKALENKPTRSLHRLEAKLRQSLEEISSQEELLWFQKSRRDWISYGDRNTSFFHQKTITRGARNRINAIKNDRDIWLYGTNDIMSHAVSFFSTLYKSDQEPHRPYTVQGYFPSIDQNRMSILDSSIDNEEIRHALFQMRPFKAPGIDGFPAGFYQTQWQIVGDSFCSGIKDIFKAHNVPSEINKTLIVLIPKSEHPTSFKMYRPISLCTVFYKTVTKIIVNRLQAILPDLIGPHQTSFVPGRHITENIIIAQEVIHSMRRKMGKKGFMAIKVDLEKAYDRLSWNFIYETLTELALPIGLIQLIMECITSTRMNILWHGELTDDFSPSRGIESWDLSINSSRTLEAYPLI</sequence>
<keyword evidence="1" id="KW-0548">Nucleotidyltransferase</keyword>